<dbReference type="PRINTS" id="PR00032">
    <property type="entry name" value="HTHARAC"/>
</dbReference>
<evidence type="ECO:0000256" key="2">
    <source>
        <dbReference type="ARBA" id="ARBA00023125"/>
    </source>
</evidence>
<keyword evidence="2" id="KW-0238">DNA-binding</keyword>
<evidence type="ECO:0000259" key="4">
    <source>
        <dbReference type="PROSITE" id="PS01124"/>
    </source>
</evidence>
<dbReference type="InterPro" id="IPR053142">
    <property type="entry name" value="PchR_regulatory_protein"/>
</dbReference>
<gene>
    <name evidence="5" type="ORF">FE394_03305</name>
</gene>
<name>A0ABU4SHW7_9GAMM</name>
<dbReference type="PANTHER" id="PTHR47893">
    <property type="entry name" value="REGULATORY PROTEIN PCHR"/>
    <property type="match status" value="1"/>
</dbReference>
<dbReference type="InterPro" id="IPR018062">
    <property type="entry name" value="HTH_AraC-typ_CS"/>
</dbReference>
<dbReference type="PANTHER" id="PTHR47893:SF1">
    <property type="entry name" value="REGULATORY PROTEIN PCHR"/>
    <property type="match status" value="1"/>
</dbReference>
<feature type="domain" description="HTH araC/xylS-type" evidence="4">
    <location>
        <begin position="235"/>
        <end position="333"/>
    </location>
</feature>
<dbReference type="SUPFAM" id="SSF46689">
    <property type="entry name" value="Homeodomain-like"/>
    <property type="match status" value="2"/>
</dbReference>
<dbReference type="Pfam" id="PF12833">
    <property type="entry name" value="HTH_18"/>
    <property type="match status" value="1"/>
</dbReference>
<evidence type="ECO:0000313" key="5">
    <source>
        <dbReference type="EMBL" id="MDX7998247.1"/>
    </source>
</evidence>
<evidence type="ECO:0000256" key="3">
    <source>
        <dbReference type="ARBA" id="ARBA00023163"/>
    </source>
</evidence>
<proteinExistence type="predicted"/>
<dbReference type="PROSITE" id="PS00041">
    <property type="entry name" value="HTH_ARAC_FAMILY_1"/>
    <property type="match status" value="1"/>
</dbReference>
<dbReference type="InterPro" id="IPR018060">
    <property type="entry name" value="HTH_AraC"/>
</dbReference>
<reference evidence="6" key="1">
    <citation type="journal article" date="2024" name="Toxins">
        <title>Genome Sequence Analysis of Native Xenorhabdus Strains Isolated from Entomopathogenic Nematodes in Argentina.</title>
        <authorList>
            <person name="Palma L."/>
            <person name="Frizzo L."/>
            <person name="Kaiser S."/>
            <person name="Berry C."/>
            <person name="Caballero P."/>
            <person name="Bode H.B."/>
            <person name="Del Valle E.E."/>
        </authorList>
    </citation>
    <scope>NUCLEOTIDE SEQUENCE [LARGE SCALE GENOMIC DNA]</scope>
    <source>
        <strain evidence="6">Reich</strain>
    </source>
</reference>
<comment type="caution">
    <text evidence="5">The sequence shown here is derived from an EMBL/GenBank/DDBJ whole genome shotgun (WGS) entry which is preliminary data.</text>
</comment>
<keyword evidence="1" id="KW-0805">Transcription regulation</keyword>
<dbReference type="EMBL" id="VCDP01000008">
    <property type="protein sequence ID" value="MDX7998247.1"/>
    <property type="molecule type" value="Genomic_DNA"/>
</dbReference>
<sequence length="347" mass="40319">MNKISKKLTINSNEKPPHDCHVNFVTQKLHSDSAYQNMGWYNIYLPKQQGQSSFRCFNIGKEVYFTKSDYYGEKPLFSKINYPYDTTLMVFGLKGKSHLGFSATQLNHTISAGDIWLFNLHHHHSLYRFSAPNIRHEMAVLKFSTERLKRAFSIHDEQLMSIFDLDVSHVAIQQDNDEWIAPLVENPLRNPFDRIKAEGKALELIAHWLLPLGQSVSITSDNHSNQYCCQNNAVEKVREILMTQLTNPPTLYELAKQVGMSHTRLNKNFKKHYGKTVFDWLRGYRLQLAKVYLQDKAHSITFIAYLCGFSSTSHFIQTFRQYEGCTPVTYRTHYFSQKICNECIPTT</sequence>
<dbReference type="InterPro" id="IPR020449">
    <property type="entry name" value="Tscrpt_reg_AraC-type_HTH"/>
</dbReference>
<dbReference type="SMART" id="SM00342">
    <property type="entry name" value="HTH_ARAC"/>
    <property type="match status" value="1"/>
</dbReference>
<evidence type="ECO:0000313" key="6">
    <source>
        <dbReference type="Proteomes" id="UP001271640"/>
    </source>
</evidence>
<keyword evidence="3" id="KW-0804">Transcription</keyword>
<dbReference type="InterPro" id="IPR009057">
    <property type="entry name" value="Homeodomain-like_sf"/>
</dbReference>
<dbReference type="PROSITE" id="PS01124">
    <property type="entry name" value="HTH_ARAC_FAMILY_2"/>
    <property type="match status" value="1"/>
</dbReference>
<accession>A0ABU4SHW7</accession>
<evidence type="ECO:0000256" key="1">
    <source>
        <dbReference type="ARBA" id="ARBA00023015"/>
    </source>
</evidence>
<keyword evidence="6" id="KW-1185">Reference proteome</keyword>
<dbReference type="Gene3D" id="1.10.10.60">
    <property type="entry name" value="Homeodomain-like"/>
    <property type="match status" value="1"/>
</dbReference>
<protein>
    <submittedName>
        <fullName evidence="5">Helix-turn-helix transcriptional regulator</fullName>
    </submittedName>
</protein>
<organism evidence="5 6">
    <name type="scientific">Xenorhabdus littoralis</name>
    <dbReference type="NCBI Taxonomy" id="2582835"/>
    <lineage>
        <taxon>Bacteria</taxon>
        <taxon>Pseudomonadati</taxon>
        <taxon>Pseudomonadota</taxon>
        <taxon>Gammaproteobacteria</taxon>
        <taxon>Enterobacterales</taxon>
        <taxon>Morganellaceae</taxon>
        <taxon>Xenorhabdus</taxon>
    </lineage>
</organism>
<dbReference type="Proteomes" id="UP001271640">
    <property type="component" value="Unassembled WGS sequence"/>
</dbReference>
<dbReference type="RefSeq" id="WP_319924984.1">
    <property type="nucleotide sequence ID" value="NZ_VCDP01000008.1"/>
</dbReference>